<dbReference type="InterPro" id="IPR001279">
    <property type="entry name" value="Metallo-B-lactamas"/>
</dbReference>
<evidence type="ECO:0000313" key="2">
    <source>
        <dbReference type="EMBL" id="TDX33388.1"/>
    </source>
</evidence>
<feature type="domain" description="Metallo-beta-lactamase" evidence="1">
    <location>
        <begin position="14"/>
        <end position="178"/>
    </location>
</feature>
<dbReference type="EMBL" id="SOEB01000002">
    <property type="protein sequence ID" value="TDX33388.1"/>
    <property type="molecule type" value="Genomic_DNA"/>
</dbReference>
<keyword evidence="2" id="KW-0378">Hydrolase</keyword>
<dbReference type="Gene3D" id="3.60.15.10">
    <property type="entry name" value="Ribonuclease Z/Hydroxyacylglutathione hydrolase-like"/>
    <property type="match status" value="1"/>
</dbReference>
<keyword evidence="2" id="KW-0269">Exonuclease</keyword>
<proteinExistence type="predicted"/>
<organism evidence="2 3">
    <name type="scientific">Rhodovulum visakhapatnamense</name>
    <dbReference type="NCBI Taxonomy" id="364297"/>
    <lineage>
        <taxon>Bacteria</taxon>
        <taxon>Pseudomonadati</taxon>
        <taxon>Pseudomonadota</taxon>
        <taxon>Alphaproteobacteria</taxon>
        <taxon>Rhodobacterales</taxon>
        <taxon>Paracoccaceae</taxon>
        <taxon>Rhodovulum</taxon>
    </lineage>
</organism>
<dbReference type="GO" id="GO:0004527">
    <property type="term" value="F:exonuclease activity"/>
    <property type="evidence" value="ECO:0007669"/>
    <property type="project" value="UniProtKB-KW"/>
</dbReference>
<evidence type="ECO:0000259" key="1">
    <source>
        <dbReference type="SMART" id="SM00849"/>
    </source>
</evidence>
<dbReference type="InterPro" id="IPR036866">
    <property type="entry name" value="RibonucZ/Hydroxyglut_hydro"/>
</dbReference>
<evidence type="ECO:0000313" key="3">
    <source>
        <dbReference type="Proteomes" id="UP000295484"/>
    </source>
</evidence>
<dbReference type="Pfam" id="PF00753">
    <property type="entry name" value="Lactamase_B"/>
    <property type="match status" value="1"/>
</dbReference>
<dbReference type="RefSeq" id="WP_134077101.1">
    <property type="nucleotide sequence ID" value="NZ_SOEB01000002.1"/>
</dbReference>
<reference evidence="2 3" key="1">
    <citation type="submission" date="2019-03" db="EMBL/GenBank/DDBJ databases">
        <title>Genomic Encyclopedia of Type Strains, Phase IV (KMG-IV): sequencing the most valuable type-strain genomes for metagenomic binning, comparative biology and taxonomic classification.</title>
        <authorList>
            <person name="Goeker M."/>
        </authorList>
    </citation>
    <scope>NUCLEOTIDE SEQUENCE [LARGE SCALE GENOMIC DNA]</scope>
    <source>
        <strain evidence="2 3">JA181</strain>
    </source>
</reference>
<gene>
    <name evidence="2" type="ORF">EV657_102265</name>
</gene>
<name>A0A4R8G288_9RHOB</name>
<comment type="caution">
    <text evidence="2">The sequence shown here is derived from an EMBL/GenBank/DDBJ whole genome shotgun (WGS) entry which is preliminary data.</text>
</comment>
<protein>
    <submittedName>
        <fullName evidence="2">Cft2 family RNA processing exonuclease</fullName>
    </submittedName>
</protein>
<keyword evidence="2" id="KW-0540">Nuclease</keyword>
<sequence>MARLTAISGLGRKNAAIFLIEMSGRRVLFDLGDGLEPGDRPDLTGIGRVDAVVLSHAHEDHAGALDRLDEVGDPPVLATARTLGFLPERLRPGRARVLPERGRVDLMGLDLTLGRAGHAPGGVWLHLATPAGGLLYTGDICPEAPRLPVDPLPEAATLVLDASYGDREGRLADQIAAMARAAAAGAVLCCPAAGRGADMVAALAGAGLCVATDAVIGREVAAATGTLPEIVDAATARPDRAIVCVSSNAERGLAAELLAREEFRFVFSSHVPDGTPARRLLDAGQALWLPWNVHPTLPDLLALVRTTGARRVLPAFLDIATAPRLAEGLGARLWTHPETEI</sequence>
<dbReference type="SUPFAM" id="SSF56281">
    <property type="entry name" value="Metallo-hydrolase/oxidoreductase"/>
    <property type="match status" value="1"/>
</dbReference>
<accession>A0A4R8G288</accession>
<dbReference type="Proteomes" id="UP000295484">
    <property type="component" value="Unassembled WGS sequence"/>
</dbReference>
<dbReference type="SMART" id="SM00849">
    <property type="entry name" value="Lactamase_B"/>
    <property type="match status" value="1"/>
</dbReference>
<dbReference type="AlphaFoldDB" id="A0A4R8G288"/>